<proteinExistence type="predicted"/>
<feature type="non-terminal residue" evidence="1">
    <location>
        <position position="1"/>
    </location>
</feature>
<sequence>FIRGKLDPLVAVIKQNIQTMNEYYLIGEELFQTQNTSQSNQKWKTNAFPKEIQKQVEKSLKIIQEDRVNFKEKQNESQQKQAKELEVLSRQITSFGNRHTKLEEFEAAYEECQLNIEQLE</sequence>
<feature type="non-terminal residue" evidence="1">
    <location>
        <position position="120"/>
    </location>
</feature>
<dbReference type="AlphaFoldDB" id="A0A146K556"/>
<evidence type="ECO:0000313" key="1">
    <source>
        <dbReference type="EMBL" id="JAP92022.1"/>
    </source>
</evidence>
<protein>
    <submittedName>
        <fullName evidence="1">Dynein heavy chain</fullName>
    </submittedName>
</protein>
<name>A0A146K556_9EUKA</name>
<reference evidence="1" key="1">
    <citation type="submission" date="2015-07" db="EMBL/GenBank/DDBJ databases">
        <title>Adaptation to a free-living lifestyle via gene acquisitions in the diplomonad Trepomonas sp. PC1.</title>
        <authorList>
            <person name="Xu F."/>
            <person name="Jerlstrom-Hultqvist J."/>
            <person name="Kolisko M."/>
            <person name="Simpson A.G.B."/>
            <person name="Roger A.J."/>
            <person name="Svard S.G."/>
            <person name="Andersson J.O."/>
        </authorList>
    </citation>
    <scope>NUCLEOTIDE SEQUENCE</scope>
    <source>
        <strain evidence="1">PC1</strain>
    </source>
</reference>
<gene>
    <name evidence="1" type="ORF">TPC1_16163</name>
</gene>
<dbReference type="EMBL" id="GDID01004584">
    <property type="protein sequence ID" value="JAP92022.1"/>
    <property type="molecule type" value="Transcribed_RNA"/>
</dbReference>
<accession>A0A146K556</accession>
<organism evidence="1">
    <name type="scientific">Trepomonas sp. PC1</name>
    <dbReference type="NCBI Taxonomy" id="1076344"/>
    <lineage>
        <taxon>Eukaryota</taxon>
        <taxon>Metamonada</taxon>
        <taxon>Diplomonadida</taxon>
        <taxon>Hexamitidae</taxon>
        <taxon>Hexamitinae</taxon>
        <taxon>Trepomonas</taxon>
    </lineage>
</organism>